<keyword evidence="3" id="KW-1185">Reference proteome</keyword>
<dbReference type="EMBL" id="JACGCI010000043">
    <property type="protein sequence ID" value="KAF6752565.1"/>
    <property type="molecule type" value="Genomic_DNA"/>
</dbReference>
<feature type="region of interest" description="Disordered" evidence="1">
    <location>
        <begin position="320"/>
        <end position="364"/>
    </location>
</feature>
<dbReference type="Proteomes" id="UP000521943">
    <property type="component" value="Unassembled WGS sequence"/>
</dbReference>
<name>A0A8H6HSV4_9AGAR</name>
<proteinExistence type="predicted"/>
<feature type="region of interest" description="Disordered" evidence="1">
    <location>
        <begin position="159"/>
        <end position="279"/>
    </location>
</feature>
<gene>
    <name evidence="2" type="ORF">DFP72DRAFT_1070143</name>
</gene>
<feature type="compositionally biased region" description="Basic and acidic residues" evidence="1">
    <location>
        <begin position="211"/>
        <end position="222"/>
    </location>
</feature>
<feature type="compositionally biased region" description="Polar residues" evidence="1">
    <location>
        <begin position="270"/>
        <end position="279"/>
    </location>
</feature>
<accession>A0A8H6HSV4</accession>
<protein>
    <submittedName>
        <fullName evidence="2">Uncharacterized protein</fullName>
    </submittedName>
</protein>
<feature type="compositionally biased region" description="Low complexity" evidence="1">
    <location>
        <begin position="183"/>
        <end position="192"/>
    </location>
</feature>
<evidence type="ECO:0000256" key="1">
    <source>
        <dbReference type="SAM" id="MobiDB-lite"/>
    </source>
</evidence>
<dbReference type="AlphaFoldDB" id="A0A8H6HSV4"/>
<feature type="compositionally biased region" description="Polar residues" evidence="1">
    <location>
        <begin position="246"/>
        <end position="262"/>
    </location>
</feature>
<feature type="region of interest" description="Disordered" evidence="1">
    <location>
        <begin position="106"/>
        <end position="137"/>
    </location>
</feature>
<reference evidence="2 3" key="1">
    <citation type="submission" date="2020-07" db="EMBL/GenBank/DDBJ databases">
        <title>Comparative genomics of pyrophilous fungi reveals a link between fire events and developmental genes.</title>
        <authorList>
            <consortium name="DOE Joint Genome Institute"/>
            <person name="Steindorff A.S."/>
            <person name="Carver A."/>
            <person name="Calhoun S."/>
            <person name="Stillman K."/>
            <person name="Liu H."/>
            <person name="Lipzen A."/>
            <person name="Pangilinan J."/>
            <person name="Labutti K."/>
            <person name="Bruns T.D."/>
            <person name="Grigoriev I.V."/>
        </authorList>
    </citation>
    <scope>NUCLEOTIDE SEQUENCE [LARGE SCALE GENOMIC DNA]</scope>
    <source>
        <strain evidence="2 3">CBS 144469</strain>
    </source>
</reference>
<evidence type="ECO:0000313" key="3">
    <source>
        <dbReference type="Proteomes" id="UP000521943"/>
    </source>
</evidence>
<sequence length="521" mass="56440">MSSFMNRTFTEHLEDFPLNDNPFDTQEPAQGYGQYFLNMFSSLYTPNHNPWNPDDRSGEMAEFLSSPGAKDSTYRSSGFVLESLSQRSPSKSKHLLCLWVTPNTSRRRVPSSLPEAEVNETTIPTASKTPAETDTRTSQELELLPISQELGPNDAMAVVETSSTPDTPRSGLNVTSDEATEKSTPLAELSEPSPSPMARTHVGETSVKRKRSEEIAHHDSAEPKSSYAVADESSDTPVFKRPNLGNAPSTSDSITPRVSTSPHPEVMTGSVRTTPDQELSVASSPVFADAALENPATAPPVHNNVPAAATIAHALTVPAPESPATPELVPATPESHGQPTASSSAVDSINPASEAPARPSVAPPASLPYTTVFVPKAADWWYGPVTNEVARCSQWTGNKKCNDLVRNDRDGWHKHWASKHPGENGSYQCFCSHQTVCGCDRCSLKQCIQTNRKITRKPNAPSQGIGSHILKYHTSQKSEKKVCFGKGCMTHVPSGEEAFCGKSRCKREYDLARADWLAAGN</sequence>
<feature type="region of interest" description="Disordered" evidence="1">
    <location>
        <begin position="50"/>
        <end position="72"/>
    </location>
</feature>
<organism evidence="2 3">
    <name type="scientific">Ephemerocybe angulata</name>
    <dbReference type="NCBI Taxonomy" id="980116"/>
    <lineage>
        <taxon>Eukaryota</taxon>
        <taxon>Fungi</taxon>
        <taxon>Dikarya</taxon>
        <taxon>Basidiomycota</taxon>
        <taxon>Agaricomycotina</taxon>
        <taxon>Agaricomycetes</taxon>
        <taxon>Agaricomycetidae</taxon>
        <taxon>Agaricales</taxon>
        <taxon>Agaricineae</taxon>
        <taxon>Psathyrellaceae</taxon>
        <taxon>Ephemerocybe</taxon>
    </lineage>
</organism>
<feature type="compositionally biased region" description="Polar residues" evidence="1">
    <location>
        <begin position="119"/>
        <end position="130"/>
    </location>
</feature>
<evidence type="ECO:0000313" key="2">
    <source>
        <dbReference type="EMBL" id="KAF6752565.1"/>
    </source>
</evidence>
<feature type="compositionally biased region" description="Polar residues" evidence="1">
    <location>
        <begin position="160"/>
        <end position="177"/>
    </location>
</feature>
<feature type="compositionally biased region" description="Polar residues" evidence="1">
    <location>
        <begin position="335"/>
        <end position="347"/>
    </location>
</feature>
<feature type="compositionally biased region" description="Low complexity" evidence="1">
    <location>
        <begin position="351"/>
        <end position="360"/>
    </location>
</feature>
<comment type="caution">
    <text evidence="2">The sequence shown here is derived from an EMBL/GenBank/DDBJ whole genome shotgun (WGS) entry which is preliminary data.</text>
</comment>